<evidence type="ECO:0000313" key="2">
    <source>
        <dbReference type="Proteomes" id="UP000078551"/>
    </source>
</evidence>
<name>A0ABN4QRJ8_9HYPH</name>
<proteinExistence type="predicted"/>
<accession>A0ABN4QRJ8</accession>
<evidence type="ECO:0000313" key="1">
    <source>
        <dbReference type="EMBL" id="ANL87107.1"/>
    </source>
</evidence>
<dbReference type="Proteomes" id="UP000078551">
    <property type="component" value="Plasmid pRphaN771a"/>
</dbReference>
<dbReference type="RefSeq" id="WP_064832720.1">
    <property type="nucleotide sequence ID" value="NZ_CP013569.1"/>
</dbReference>
<sequence>MSDNASRAVVLGFFAIVGTPILAGGYFEHALQQRAVVEVQDRNFKTSCKTYKEMTTWERWSTPLGWRDSWCDDYLARM</sequence>
<keyword evidence="1" id="KW-0614">Plasmid</keyword>
<geneLocation type="plasmid" evidence="1 2">
    <name>pRphaN771a</name>
</geneLocation>
<keyword evidence="2" id="KW-1185">Reference proteome</keyword>
<protein>
    <submittedName>
        <fullName evidence="1">Uncharacterized protein</fullName>
    </submittedName>
</protein>
<reference evidence="1 2" key="1">
    <citation type="submission" date="2015-11" db="EMBL/GenBank/DDBJ databases">
        <title>The limits of bacterial species coexistence and the symbiotic plasmid transference in sympatric Rhizobium populations.</title>
        <authorList>
            <person name="Perez-Carrascal O.M."/>
            <person name="VanInsberghe D."/>
            <person name="Juarez S."/>
            <person name="Polz M.F."/>
            <person name="Vinuesa P."/>
            <person name="Gonzalez V."/>
        </authorList>
    </citation>
    <scope>NUCLEOTIDE SEQUENCE [LARGE SCALE GENOMIC DNA]</scope>
    <source>
        <strain evidence="1 2">N771</strain>
        <plasmid evidence="1 2">pRphaN771a</plasmid>
    </source>
</reference>
<organism evidence="1 2">
    <name type="scientific">Rhizobium phaseoli</name>
    <dbReference type="NCBI Taxonomy" id="396"/>
    <lineage>
        <taxon>Bacteria</taxon>
        <taxon>Pseudomonadati</taxon>
        <taxon>Pseudomonadota</taxon>
        <taxon>Alphaproteobacteria</taxon>
        <taxon>Hyphomicrobiales</taxon>
        <taxon>Rhizobiaceae</taxon>
        <taxon>Rhizobium/Agrobacterium group</taxon>
        <taxon>Rhizobium</taxon>
    </lineage>
</organism>
<gene>
    <name evidence="1" type="ORF">AMC81_PA00086</name>
</gene>
<dbReference type="EMBL" id="CP013569">
    <property type="protein sequence ID" value="ANL87107.1"/>
    <property type="molecule type" value="Genomic_DNA"/>
</dbReference>